<evidence type="ECO:0000256" key="2">
    <source>
        <dbReference type="SAM" id="MobiDB-lite"/>
    </source>
</evidence>
<feature type="region of interest" description="Disordered" evidence="2">
    <location>
        <begin position="305"/>
        <end position="325"/>
    </location>
</feature>
<feature type="region of interest" description="Disordered" evidence="2">
    <location>
        <begin position="256"/>
        <end position="285"/>
    </location>
</feature>
<comment type="caution">
    <text evidence="3">The sequence shown here is derived from an EMBL/GenBank/DDBJ whole genome shotgun (WGS) entry which is preliminary data.</text>
</comment>
<accession>A0A4R3LRU3</accession>
<feature type="compositionally biased region" description="Basic and acidic residues" evidence="2">
    <location>
        <begin position="306"/>
        <end position="325"/>
    </location>
</feature>
<dbReference type="AlphaFoldDB" id="A0A4R3LRU3"/>
<dbReference type="EMBL" id="SMAF01000001">
    <property type="protein sequence ID" value="TCT01275.1"/>
    <property type="molecule type" value="Genomic_DNA"/>
</dbReference>
<sequence length="795" mass="88169">MSLFSAFRKPAWQSSNPARRLAAVSAGNDPDLRAALPRLALEDPDASIRREALRRCDDLALFASAMKNDGDGGIRHWARERWLAAVSDGRIEADDGVLSLLEGDELEQLAIRHGSAALRQRLLQRINRQGFINERALADPDAGIRLALVERIDTVAVLERIADKARRFDKRLARAARDRADALRLASGDNAAQARRALALCQSLEQVMREPMELDARRARLASHEEEWRSLDAEALSSELHARFAGAREVILAQLQPPPAPSPEAAGDHSPEESGPGVVEEPPPPSLEEIAAQTRLQAELAALAEQRAREKAEQEAQQKRVAERRAGQHALLQSLEKALDDGDMAAAGKSLADIDPALLAQSDQRQWQSLQPRLRELRAWQRWASQGARQRLCEDVEALEGRGLHPDALATRVRELQQQWRQIHVDGTDGLDRRFHAACTRVLKPARGFFEKRDALRDGYRQTLDRFFADAHGALGAARPAGDVEGNDATSAGEIETERLLALQSDATGHLRQLDRLAPGDRREAADRLRGLLDRIRPVLESRFASVEKERDRLIEAATRLSGETNGKRLGVEARSLNQRWQALGKGRRGRDQQQWRRFRAALDQAFANLDAARRENAAAAEALHAQAEALVAAIEEAVAGSEEQAADAAARVRELRERWQAMNIRDAALGKRYDDAMTRHRLALERVKARQQREQLLALIEQAPAAGSGTDEGRVAARALVFEAESLAGIDPPDDEREARRQWQLERLQARLGGGAGVVDLAGLLARWRDLAGVDAEDRRRFGERLTRVVERSA</sequence>
<keyword evidence="4" id="KW-1185">Reference proteome</keyword>
<protein>
    <submittedName>
        <fullName evidence="3">Uncharacterized protein DUF349</fullName>
    </submittedName>
</protein>
<dbReference type="InterPro" id="IPR007139">
    <property type="entry name" value="DUF349"/>
</dbReference>
<organism evidence="3 4">
    <name type="scientific">Pseudofulvimonas gallinarii</name>
    <dbReference type="NCBI Taxonomy" id="634155"/>
    <lineage>
        <taxon>Bacteria</taxon>
        <taxon>Pseudomonadati</taxon>
        <taxon>Pseudomonadota</taxon>
        <taxon>Gammaproteobacteria</taxon>
        <taxon>Lysobacterales</taxon>
        <taxon>Rhodanobacteraceae</taxon>
        <taxon>Pseudofulvimonas</taxon>
    </lineage>
</organism>
<keyword evidence="1" id="KW-0175">Coiled coil</keyword>
<dbReference type="RefSeq" id="WP_123521807.1">
    <property type="nucleotide sequence ID" value="NZ_JBHLWF010000005.1"/>
</dbReference>
<evidence type="ECO:0000313" key="3">
    <source>
        <dbReference type="EMBL" id="TCT01275.1"/>
    </source>
</evidence>
<dbReference type="OrthoDB" id="5523335at2"/>
<dbReference type="Pfam" id="PF03993">
    <property type="entry name" value="DUF349"/>
    <property type="match status" value="1"/>
</dbReference>
<evidence type="ECO:0000313" key="4">
    <source>
        <dbReference type="Proteomes" id="UP000294599"/>
    </source>
</evidence>
<dbReference type="Proteomes" id="UP000294599">
    <property type="component" value="Unassembled WGS sequence"/>
</dbReference>
<evidence type="ECO:0000256" key="1">
    <source>
        <dbReference type="SAM" id="Coils"/>
    </source>
</evidence>
<reference evidence="3 4" key="1">
    <citation type="submission" date="2019-03" db="EMBL/GenBank/DDBJ databases">
        <title>Genomic Encyclopedia of Type Strains, Phase IV (KMG-IV): sequencing the most valuable type-strain genomes for metagenomic binning, comparative biology and taxonomic classification.</title>
        <authorList>
            <person name="Goeker M."/>
        </authorList>
    </citation>
    <scope>NUCLEOTIDE SEQUENCE [LARGE SCALE GENOMIC DNA]</scope>
    <source>
        <strain evidence="3 4">DSM 21944</strain>
    </source>
</reference>
<gene>
    <name evidence="3" type="ORF">EDC25_101133</name>
</gene>
<feature type="coiled-coil region" evidence="1">
    <location>
        <begin position="603"/>
        <end position="659"/>
    </location>
</feature>
<name>A0A4R3LRU3_9GAMM</name>
<proteinExistence type="predicted"/>